<dbReference type="GO" id="GO:0015808">
    <property type="term" value="P:L-alanine transport"/>
    <property type="evidence" value="ECO:0007669"/>
    <property type="project" value="TreeGrafter"/>
</dbReference>
<dbReference type="InterPro" id="IPR027417">
    <property type="entry name" value="P-loop_NTPase"/>
</dbReference>
<keyword evidence="9" id="KW-1185">Reference proteome</keyword>
<evidence type="ECO:0000256" key="4">
    <source>
        <dbReference type="ARBA" id="ARBA00022840"/>
    </source>
</evidence>
<dbReference type="GO" id="GO:1903806">
    <property type="term" value="P:L-isoleucine import across plasma membrane"/>
    <property type="evidence" value="ECO:0007669"/>
    <property type="project" value="TreeGrafter"/>
</dbReference>
<feature type="region of interest" description="Disordered" evidence="6">
    <location>
        <begin position="327"/>
        <end position="404"/>
    </location>
</feature>
<dbReference type="PANTHER" id="PTHR45772:SF11">
    <property type="entry name" value="HIGH-AFFINITY BRANCHED-CHAIN AMINO ACID TRANSPORT ATP-BINDING PROTEIN LIVG"/>
    <property type="match status" value="1"/>
</dbReference>
<keyword evidence="3" id="KW-0547">Nucleotide-binding</keyword>
<dbReference type="InterPro" id="IPR003593">
    <property type="entry name" value="AAA+_ATPase"/>
</dbReference>
<dbReference type="PANTHER" id="PTHR45772">
    <property type="entry name" value="CONSERVED COMPONENT OF ABC TRANSPORTER FOR NATURAL AMINO ACIDS-RELATED"/>
    <property type="match status" value="1"/>
</dbReference>
<dbReference type="Proteomes" id="UP000219182">
    <property type="component" value="Unassembled WGS sequence"/>
</dbReference>
<accession>A0A2A6FH02</accession>
<keyword evidence="2" id="KW-0813">Transport</keyword>
<feature type="compositionally biased region" description="Low complexity" evidence="6">
    <location>
        <begin position="356"/>
        <end position="374"/>
    </location>
</feature>
<dbReference type="InterPro" id="IPR051120">
    <property type="entry name" value="ABC_AA/LPS_Transport"/>
</dbReference>
<proteinExistence type="inferred from homology"/>
<dbReference type="EMBL" id="NWQG01000053">
    <property type="protein sequence ID" value="PDQ21104.1"/>
    <property type="molecule type" value="Genomic_DNA"/>
</dbReference>
<dbReference type="GO" id="GO:0015192">
    <property type="term" value="F:L-phenylalanine transmembrane transporter activity"/>
    <property type="evidence" value="ECO:0007669"/>
    <property type="project" value="TreeGrafter"/>
</dbReference>
<dbReference type="FunFam" id="3.40.50.300:FF:000421">
    <property type="entry name" value="Branched-chain amino acid ABC transporter ATP-binding protein"/>
    <property type="match status" value="1"/>
</dbReference>
<evidence type="ECO:0000313" key="8">
    <source>
        <dbReference type="EMBL" id="PDQ21104.1"/>
    </source>
</evidence>
<evidence type="ECO:0000259" key="7">
    <source>
        <dbReference type="PROSITE" id="PS50893"/>
    </source>
</evidence>
<dbReference type="Pfam" id="PF12399">
    <property type="entry name" value="BCA_ABC_TP_C"/>
    <property type="match status" value="1"/>
</dbReference>
<dbReference type="RefSeq" id="WP_097573574.1">
    <property type="nucleotide sequence ID" value="NZ_NWQG01000053.1"/>
</dbReference>
<organism evidence="8 9">
    <name type="scientific">Mesorhizobium sanjuanii</name>
    <dbReference type="NCBI Taxonomy" id="2037900"/>
    <lineage>
        <taxon>Bacteria</taxon>
        <taxon>Pseudomonadati</taxon>
        <taxon>Pseudomonadota</taxon>
        <taxon>Alphaproteobacteria</taxon>
        <taxon>Hyphomicrobiales</taxon>
        <taxon>Phyllobacteriaceae</taxon>
        <taxon>Mesorhizobium</taxon>
    </lineage>
</organism>
<dbReference type="GO" id="GO:1903805">
    <property type="term" value="P:L-valine import across plasma membrane"/>
    <property type="evidence" value="ECO:0007669"/>
    <property type="project" value="TreeGrafter"/>
</dbReference>
<evidence type="ECO:0000256" key="6">
    <source>
        <dbReference type="SAM" id="MobiDB-lite"/>
    </source>
</evidence>
<feature type="region of interest" description="Disordered" evidence="6">
    <location>
        <begin position="476"/>
        <end position="518"/>
    </location>
</feature>
<keyword evidence="5" id="KW-0029">Amino-acid transport</keyword>
<dbReference type="SUPFAM" id="SSF52540">
    <property type="entry name" value="P-loop containing nucleoside triphosphate hydrolases"/>
    <property type="match status" value="1"/>
</dbReference>
<dbReference type="SMART" id="SM00382">
    <property type="entry name" value="AAA"/>
    <property type="match status" value="1"/>
</dbReference>
<dbReference type="CDD" id="cd03219">
    <property type="entry name" value="ABC_Mj1267_LivG_branched"/>
    <property type="match status" value="1"/>
</dbReference>
<keyword evidence="4" id="KW-0067">ATP-binding</keyword>
<dbReference type="InterPro" id="IPR032823">
    <property type="entry name" value="BCA_ABC_TP_C"/>
</dbReference>
<evidence type="ECO:0000313" key="9">
    <source>
        <dbReference type="Proteomes" id="UP000219182"/>
    </source>
</evidence>
<feature type="domain" description="ABC transporter" evidence="7">
    <location>
        <begin position="18"/>
        <end position="275"/>
    </location>
</feature>
<dbReference type="GO" id="GO:0005304">
    <property type="term" value="F:L-valine transmembrane transporter activity"/>
    <property type="evidence" value="ECO:0007669"/>
    <property type="project" value="TreeGrafter"/>
</dbReference>
<reference evidence="8 9" key="1">
    <citation type="submission" date="2017-09" db="EMBL/GenBank/DDBJ databases">
        <title>Mesorhizobum sanjuanii sp. nov. isolated from nodules of Lotus tenuis in saline-alkaline lowlands of Flooding Pampa.</title>
        <authorList>
            <person name="Sannazzaro A.I."/>
            <person name="Torres Tejerizo G.A."/>
            <person name="Fontana F."/>
            <person name="Cumpa Velazquez L.M."/>
            <person name="Hansen L."/>
            <person name="Pistorio M."/>
            <person name="Estrella M.J."/>
        </authorList>
    </citation>
    <scope>NUCLEOTIDE SEQUENCE [LARGE SCALE GENOMIC DNA]</scope>
    <source>
        <strain evidence="8 9">BSA136</strain>
    </source>
</reference>
<dbReference type="InterPro" id="IPR003439">
    <property type="entry name" value="ABC_transporter-like_ATP-bd"/>
</dbReference>
<comment type="similarity">
    <text evidence="1">Belongs to the ABC transporter superfamily.</text>
</comment>
<dbReference type="AlphaFoldDB" id="A0A2A6FH02"/>
<dbReference type="GO" id="GO:0015188">
    <property type="term" value="F:L-isoleucine transmembrane transporter activity"/>
    <property type="evidence" value="ECO:0007669"/>
    <property type="project" value="TreeGrafter"/>
</dbReference>
<evidence type="ECO:0000256" key="3">
    <source>
        <dbReference type="ARBA" id="ARBA00022741"/>
    </source>
</evidence>
<comment type="caution">
    <text evidence="8">The sequence shown here is derived from an EMBL/GenBank/DDBJ whole genome shotgun (WGS) entry which is preliminary data.</text>
</comment>
<dbReference type="GO" id="GO:0005886">
    <property type="term" value="C:plasma membrane"/>
    <property type="evidence" value="ECO:0007669"/>
    <property type="project" value="TreeGrafter"/>
</dbReference>
<dbReference type="Pfam" id="PF00005">
    <property type="entry name" value="ABC_tran"/>
    <property type="match status" value="1"/>
</dbReference>
<feature type="compositionally biased region" description="Low complexity" evidence="6">
    <location>
        <begin position="503"/>
        <end position="512"/>
    </location>
</feature>
<dbReference type="Gene3D" id="3.40.50.300">
    <property type="entry name" value="P-loop containing nucleotide triphosphate hydrolases"/>
    <property type="match status" value="1"/>
</dbReference>
<dbReference type="GO" id="GO:0042941">
    <property type="term" value="P:D-alanine transmembrane transport"/>
    <property type="evidence" value="ECO:0007669"/>
    <property type="project" value="TreeGrafter"/>
</dbReference>
<evidence type="ECO:0000256" key="5">
    <source>
        <dbReference type="ARBA" id="ARBA00022970"/>
    </source>
</evidence>
<gene>
    <name evidence="8" type="ORF">CN311_10860</name>
</gene>
<dbReference type="PROSITE" id="PS50893">
    <property type="entry name" value="ABC_TRANSPORTER_2"/>
    <property type="match status" value="1"/>
</dbReference>
<dbReference type="GO" id="GO:0016887">
    <property type="term" value="F:ATP hydrolysis activity"/>
    <property type="evidence" value="ECO:0007669"/>
    <property type="project" value="InterPro"/>
</dbReference>
<sequence>MNASSIQKANPGTNDAILQVDHLSMKFGGLVAIGDLSFRARRGEITALIGPNGAGKTTVFNCITGFYKPSEGMITLNRQDGSTYLLERLPNHEIPARAKVARTFQNIRLFSGMTLLENLLVAQHNKLMKASGYTVLGLFGFSGYRKASAESIDLAKHWLEKADLVDRADDPAGDLPYGAQRRLEIARAMCTGPELLCLDEPAAGLNPKESLALNALLMDIKNTSGTSILLIEHDMSVVMQISDHVVVLEYGRKISDGNPQSVRTDPRVIAAYLGVDDEEVETVLTEVGDEDVIEQLDIGPDSAHGPGTSSSYLAGPVTDTVGHSEGERITVSKGASKAGQVDARAKAAASQPTSLAAVPAARPAAKSSAAKAPAAKPPAKAPATPKTSGVSNRLAAPRGGTADNLTRIKGIGTVNEQKLNQHGIFHFDQIAAWKKSDVEAAEAYLAFDGRITREQWVEQAKLLSQGKDTGFSRRVDAGKVETSHPSGKTAKAVSGKTTRAVSGKTAAKPAAGKRGGRK</sequence>
<protein>
    <submittedName>
        <fullName evidence="8">ABC transporter</fullName>
    </submittedName>
</protein>
<evidence type="ECO:0000256" key="1">
    <source>
        <dbReference type="ARBA" id="ARBA00005417"/>
    </source>
</evidence>
<dbReference type="GO" id="GO:0005524">
    <property type="term" value="F:ATP binding"/>
    <property type="evidence" value="ECO:0007669"/>
    <property type="project" value="UniProtKB-KW"/>
</dbReference>
<name>A0A2A6FH02_9HYPH</name>
<evidence type="ECO:0000256" key="2">
    <source>
        <dbReference type="ARBA" id="ARBA00022448"/>
    </source>
</evidence>